<organism evidence="2 3">
    <name type="scientific">Allonocardiopsis opalescens</name>
    <dbReference type="NCBI Taxonomy" id="1144618"/>
    <lineage>
        <taxon>Bacteria</taxon>
        <taxon>Bacillati</taxon>
        <taxon>Actinomycetota</taxon>
        <taxon>Actinomycetes</taxon>
        <taxon>Streptosporangiales</taxon>
        <taxon>Allonocardiopsis</taxon>
    </lineage>
</organism>
<protein>
    <submittedName>
        <fullName evidence="2">A-factor biosynthesis hotdog protein</fullName>
    </submittedName>
</protein>
<dbReference type="InterPro" id="IPR029069">
    <property type="entry name" value="HotDog_dom_sf"/>
</dbReference>
<dbReference type="RefSeq" id="WP_106243437.1">
    <property type="nucleotide sequence ID" value="NZ_PVZC01000002.1"/>
</dbReference>
<dbReference type="AlphaFoldDB" id="A0A2T0QB05"/>
<dbReference type="InterPro" id="IPR005509">
    <property type="entry name" value="AfsA_hotdog_dom"/>
</dbReference>
<feature type="domain" description="A-factor biosynthesis hotdog" evidence="1">
    <location>
        <begin position="86"/>
        <end position="215"/>
    </location>
</feature>
<sequence length="252" mass="27062">MTTSTTTLIVVGDRFEEFLANRGTVAASELTARLRAGELEPGTVLVVGQGLSIEERAELAALVAADPSVRLAGGELAEPAGRPLTHKHDPRNGMIAPPVRAGEDRFTAELLIDQYNEILADHLTGQHIPGIALTEAARQTWTAVTEQFYLDADAPRTRFVLGTITSAFHRFVFPLPATVEYRLVRRERTAVDEVFHCVVTVNQGGHVAAEITADYRVIPERFSAKQEALAARSAVAALITATAAAESPVLSG</sequence>
<evidence type="ECO:0000313" key="3">
    <source>
        <dbReference type="Proteomes" id="UP000237846"/>
    </source>
</evidence>
<comment type="caution">
    <text evidence="2">The sequence shown here is derived from an EMBL/GenBank/DDBJ whole genome shotgun (WGS) entry which is preliminary data.</text>
</comment>
<dbReference type="Pfam" id="PF03756">
    <property type="entry name" value="AfsA"/>
    <property type="match status" value="1"/>
</dbReference>
<name>A0A2T0QB05_9ACTN</name>
<gene>
    <name evidence="2" type="ORF">CLV72_102659</name>
</gene>
<evidence type="ECO:0000313" key="2">
    <source>
        <dbReference type="EMBL" id="PRY01023.1"/>
    </source>
</evidence>
<keyword evidence="3" id="KW-1185">Reference proteome</keyword>
<dbReference type="SUPFAM" id="SSF54637">
    <property type="entry name" value="Thioesterase/thiol ester dehydrase-isomerase"/>
    <property type="match status" value="1"/>
</dbReference>
<accession>A0A2T0QB05</accession>
<evidence type="ECO:0000259" key="1">
    <source>
        <dbReference type="Pfam" id="PF03756"/>
    </source>
</evidence>
<dbReference type="OrthoDB" id="7838374at2"/>
<reference evidence="2 3" key="1">
    <citation type="submission" date="2018-03" db="EMBL/GenBank/DDBJ databases">
        <title>Genomic Encyclopedia of Archaeal and Bacterial Type Strains, Phase II (KMG-II): from individual species to whole genera.</title>
        <authorList>
            <person name="Goeker M."/>
        </authorList>
    </citation>
    <scope>NUCLEOTIDE SEQUENCE [LARGE SCALE GENOMIC DNA]</scope>
    <source>
        <strain evidence="2 3">DSM 45601</strain>
    </source>
</reference>
<dbReference type="EMBL" id="PVZC01000002">
    <property type="protein sequence ID" value="PRY01023.1"/>
    <property type="molecule type" value="Genomic_DNA"/>
</dbReference>
<dbReference type="Proteomes" id="UP000237846">
    <property type="component" value="Unassembled WGS sequence"/>
</dbReference>
<proteinExistence type="predicted"/>